<dbReference type="InterPro" id="IPR012340">
    <property type="entry name" value="NA-bd_OB-fold"/>
</dbReference>
<comment type="function">
    <text evidence="7">Involved in DNA repair and RecF pathway recombination.</text>
</comment>
<dbReference type="PANTHER" id="PTHR33991">
    <property type="entry name" value="DNA REPAIR PROTEIN RECO"/>
    <property type="match status" value="1"/>
</dbReference>
<evidence type="ECO:0000256" key="4">
    <source>
        <dbReference type="ARBA" id="ARBA00023172"/>
    </source>
</evidence>
<dbReference type="Pfam" id="PF02565">
    <property type="entry name" value="RecO_C"/>
    <property type="match status" value="1"/>
</dbReference>
<evidence type="ECO:0000256" key="2">
    <source>
        <dbReference type="ARBA" id="ARBA00021310"/>
    </source>
</evidence>
<evidence type="ECO:0000256" key="7">
    <source>
        <dbReference type="HAMAP-Rule" id="MF_00201"/>
    </source>
</evidence>
<evidence type="ECO:0000256" key="3">
    <source>
        <dbReference type="ARBA" id="ARBA00022763"/>
    </source>
</evidence>
<dbReference type="Pfam" id="PF11967">
    <property type="entry name" value="RecO_N"/>
    <property type="match status" value="1"/>
</dbReference>
<dbReference type="EMBL" id="PKOZ01000001">
    <property type="protein sequence ID" value="PQD96472.1"/>
    <property type="molecule type" value="Genomic_DNA"/>
</dbReference>
<dbReference type="NCBIfam" id="TIGR00613">
    <property type="entry name" value="reco"/>
    <property type="match status" value="1"/>
</dbReference>
<keyword evidence="4 7" id="KW-0233">DNA recombination</keyword>
<feature type="domain" description="DNA replication/recombination mediator RecO N-terminal" evidence="8">
    <location>
        <begin position="1"/>
        <end position="78"/>
    </location>
</feature>
<sequence length="250" mass="28695">MLAKCEGIVIRTTDYGETNKIITLYTKEFGKVGVMARGAKKPNSRFSAVTQLFHFGHYLFLSGRGLGQLQQGETLESFRSIREDIFLTAYASYIAELLDKGTEERKPHEALFNLFYQSLHYLDEEYDPEIIVNIFEMKMLSVFGFAPELNRCVNCGAQDGSFSFSIREGGLLCHRCEGIDPYRMAISPAVARILRVLYYLNLDRLGTISIKEATKKEIRLVLDAYYDEYLGIELKTKRFLRQMGKMKDQL</sequence>
<dbReference type="Proteomes" id="UP000239663">
    <property type="component" value="Unassembled WGS sequence"/>
</dbReference>
<dbReference type="InterPro" id="IPR037278">
    <property type="entry name" value="ARFGAP/RecO"/>
</dbReference>
<evidence type="ECO:0000313" key="10">
    <source>
        <dbReference type="Proteomes" id="UP000239663"/>
    </source>
</evidence>
<dbReference type="InterPro" id="IPR022572">
    <property type="entry name" value="DNA_rep/recomb_RecO_N"/>
</dbReference>
<dbReference type="HAMAP" id="MF_00201">
    <property type="entry name" value="RecO"/>
    <property type="match status" value="1"/>
</dbReference>
<dbReference type="PANTHER" id="PTHR33991:SF1">
    <property type="entry name" value="DNA REPAIR PROTEIN RECO"/>
    <property type="match status" value="1"/>
</dbReference>
<comment type="caution">
    <text evidence="9">The sequence shown here is derived from an EMBL/GenBank/DDBJ whole genome shotgun (WGS) entry which is preliminary data.</text>
</comment>
<dbReference type="RefSeq" id="WP_104847570.1">
    <property type="nucleotide sequence ID" value="NZ_PKOZ01000001.1"/>
</dbReference>
<dbReference type="SUPFAM" id="SSF57863">
    <property type="entry name" value="ArfGap/RecO-like zinc finger"/>
    <property type="match status" value="1"/>
</dbReference>
<evidence type="ECO:0000313" key="9">
    <source>
        <dbReference type="EMBL" id="PQD96472.1"/>
    </source>
</evidence>
<dbReference type="GO" id="GO:0006302">
    <property type="term" value="P:double-strand break repair"/>
    <property type="evidence" value="ECO:0007669"/>
    <property type="project" value="TreeGrafter"/>
</dbReference>
<dbReference type="GO" id="GO:0006310">
    <property type="term" value="P:DNA recombination"/>
    <property type="evidence" value="ECO:0007669"/>
    <property type="project" value="UniProtKB-UniRule"/>
</dbReference>
<name>A0A2S7N309_9BACI</name>
<protein>
    <recommendedName>
        <fullName evidence="2 7">DNA repair protein RecO</fullName>
    </recommendedName>
    <alternativeName>
        <fullName evidence="6 7">Recombination protein O</fullName>
    </alternativeName>
</protein>
<comment type="similarity">
    <text evidence="1 7">Belongs to the RecO family.</text>
</comment>
<keyword evidence="5 7" id="KW-0234">DNA repair</keyword>
<evidence type="ECO:0000256" key="5">
    <source>
        <dbReference type="ARBA" id="ARBA00023204"/>
    </source>
</evidence>
<dbReference type="Gene3D" id="1.20.1440.120">
    <property type="entry name" value="Recombination protein O, C-terminal domain"/>
    <property type="match status" value="1"/>
</dbReference>
<dbReference type="AlphaFoldDB" id="A0A2S7N309"/>
<keyword evidence="3 7" id="KW-0227">DNA damage</keyword>
<proteinExistence type="inferred from homology"/>
<evidence type="ECO:0000256" key="1">
    <source>
        <dbReference type="ARBA" id="ARBA00007452"/>
    </source>
</evidence>
<organism evidence="9 10">
    <name type="scientific">Pradoshia eiseniae</name>
    <dbReference type="NCBI Taxonomy" id="2064768"/>
    <lineage>
        <taxon>Bacteria</taxon>
        <taxon>Bacillati</taxon>
        <taxon>Bacillota</taxon>
        <taxon>Bacilli</taxon>
        <taxon>Bacillales</taxon>
        <taxon>Bacillaceae</taxon>
        <taxon>Pradoshia</taxon>
    </lineage>
</organism>
<dbReference type="Gene3D" id="2.40.50.140">
    <property type="entry name" value="Nucleic acid-binding proteins"/>
    <property type="match status" value="1"/>
</dbReference>
<reference evidence="9 10" key="1">
    <citation type="submission" date="2017-12" db="EMBL/GenBank/DDBJ databases">
        <title>Taxonomic description and draft genome of Pradoshia cofamensis Gen. nov., sp. nov., a thermotolerant bacillale isolated from anterior gut of earthworm Eisenia fetida.</title>
        <authorList>
            <person name="Saha T."/>
            <person name="Chakraborty R."/>
        </authorList>
    </citation>
    <scope>NUCLEOTIDE SEQUENCE [LARGE SCALE GENOMIC DNA]</scope>
    <source>
        <strain evidence="9 10">EAG3</strain>
    </source>
</reference>
<evidence type="ECO:0000256" key="6">
    <source>
        <dbReference type="ARBA" id="ARBA00033409"/>
    </source>
</evidence>
<gene>
    <name evidence="7" type="primary">recO</name>
    <name evidence="9" type="ORF">CYL18_00805</name>
</gene>
<evidence type="ECO:0000259" key="8">
    <source>
        <dbReference type="Pfam" id="PF11967"/>
    </source>
</evidence>
<accession>A0A2S7N309</accession>
<dbReference type="OrthoDB" id="9797083at2"/>
<dbReference type="GO" id="GO:0043590">
    <property type="term" value="C:bacterial nucleoid"/>
    <property type="evidence" value="ECO:0007669"/>
    <property type="project" value="TreeGrafter"/>
</dbReference>
<dbReference type="SUPFAM" id="SSF50249">
    <property type="entry name" value="Nucleic acid-binding proteins"/>
    <property type="match status" value="1"/>
</dbReference>
<dbReference type="InterPro" id="IPR042242">
    <property type="entry name" value="RecO_C"/>
</dbReference>
<dbReference type="InterPro" id="IPR003717">
    <property type="entry name" value="RecO"/>
</dbReference>
<keyword evidence="10" id="KW-1185">Reference proteome</keyword>